<reference evidence="1" key="1">
    <citation type="submission" date="2021-06" db="EMBL/GenBank/DDBJ databases">
        <authorList>
            <person name="Ellington A.J."/>
            <person name="Bryan N.C."/>
            <person name="Christner B.C."/>
            <person name="Reisch C.R."/>
        </authorList>
    </citation>
    <scope>NUCLEOTIDE SEQUENCE</scope>
    <source>
        <strain evidence="1">L6-1</strain>
    </source>
</reference>
<evidence type="ECO:0000313" key="1">
    <source>
        <dbReference type="EMBL" id="QWS32351.1"/>
    </source>
</evidence>
<keyword evidence="2" id="KW-1185">Reference proteome</keyword>
<proteinExistence type="predicted"/>
<sequence length="501" mass="53427">MSTAEHDHDAVGDGREARHPSGAAPRRRRVVGLVDTDSFAKWGAHLLSAAPPNWSLELRTVATPRSASPAQLRAAFRDVDARLGPIDLAPPEPQSVDEVVARLQADPPDAVLVSCIGPVAEVLIDVISRAVPRRPVLLSGLPGISFPAKWKGVFLRARADLFVLHSHREVREYTALATAGGVEPAFALATLPFARPAVTTRSPVPRDAVVFAAQPSVPKEEDERRRVVGWLADTARAHPEWRVVVKTRAAAGEHQTHRETYPYAELLPPDAPSNLVVEAGPMSVHLDRAVALVTISSTAVLEAAARGVPALTLTDFGTSRTLINEVFVDSGLEGDADDLVHGRFGTVRPEWMTDNYFHPPEDDDWSDRAEALMALRDAGLTVDRPAARRSRGGVLRRAWERRNALGDLDRSAIGRVAVLIGTPIRAVKRSLRRLRRALRSTPVSGAPGSGGPGSGGPGSCGPVAGVPGSAVSASGGPAVRTVSVEGLRDRDEELVAGRDAR</sequence>
<gene>
    <name evidence="1" type="ORF">KM842_08480</name>
</gene>
<evidence type="ECO:0000313" key="2">
    <source>
        <dbReference type="Proteomes" id="UP000681794"/>
    </source>
</evidence>
<dbReference type="Proteomes" id="UP000681794">
    <property type="component" value="Chromosome"/>
</dbReference>
<protein>
    <submittedName>
        <fullName evidence="1">Uncharacterized protein</fullName>
    </submittedName>
</protein>
<dbReference type="EMBL" id="CP076544">
    <property type="protein sequence ID" value="QWS32351.1"/>
    <property type="molecule type" value="Genomic_DNA"/>
</dbReference>
<organism evidence="1 2">
    <name type="scientific">Curtobacterium aetherium</name>
    <dbReference type="NCBI Taxonomy" id="2841594"/>
    <lineage>
        <taxon>Bacteria</taxon>
        <taxon>Bacillati</taxon>
        <taxon>Actinomycetota</taxon>
        <taxon>Actinomycetes</taxon>
        <taxon>Micrococcales</taxon>
        <taxon>Microbacteriaceae</taxon>
        <taxon>Curtobacterium</taxon>
    </lineage>
</organism>
<accession>A0ACD1E0D6</accession>
<name>A0ACD1E0D6_9MICO</name>